<gene>
    <name evidence="1" type="ORF">AG1IA_00810</name>
</gene>
<dbReference type="AlphaFoldDB" id="L8X931"/>
<evidence type="ECO:0000313" key="1">
    <source>
        <dbReference type="EMBL" id="ELU45164.1"/>
    </source>
</evidence>
<comment type="caution">
    <text evidence="1">The sequence shown here is derived from an EMBL/GenBank/DDBJ whole genome shotgun (WGS) entry which is preliminary data.</text>
</comment>
<evidence type="ECO:0000313" key="2">
    <source>
        <dbReference type="Proteomes" id="UP000011668"/>
    </source>
</evidence>
<protein>
    <submittedName>
        <fullName evidence="1">Uncharacterized protein</fullName>
    </submittedName>
</protein>
<reference evidence="1 2" key="1">
    <citation type="journal article" date="2013" name="Nat. Commun.">
        <title>The evolution and pathogenic mechanisms of the rice sheath blight pathogen.</title>
        <authorList>
            <person name="Zheng A."/>
            <person name="Lin R."/>
            <person name="Xu L."/>
            <person name="Qin P."/>
            <person name="Tang C."/>
            <person name="Ai P."/>
            <person name="Zhang D."/>
            <person name="Liu Y."/>
            <person name="Sun Z."/>
            <person name="Feng H."/>
            <person name="Wang Y."/>
            <person name="Chen Y."/>
            <person name="Liang X."/>
            <person name="Fu R."/>
            <person name="Li Q."/>
            <person name="Zhang J."/>
            <person name="Yu X."/>
            <person name="Xie Z."/>
            <person name="Ding L."/>
            <person name="Guan P."/>
            <person name="Tang J."/>
            <person name="Liang Y."/>
            <person name="Wang S."/>
            <person name="Deng Q."/>
            <person name="Li S."/>
            <person name="Zhu J."/>
            <person name="Wang L."/>
            <person name="Liu H."/>
            <person name="Li P."/>
        </authorList>
    </citation>
    <scope>NUCLEOTIDE SEQUENCE [LARGE SCALE GENOMIC DNA]</scope>
    <source>
        <strain evidence="2">AG-1 IA</strain>
    </source>
</reference>
<sequence>MTRRTCHNTLGPPPSYRYGLSIYGVRHEKESVACTVAGGGGGGKGA</sequence>
<dbReference type="Proteomes" id="UP000011668">
    <property type="component" value="Unassembled WGS sequence"/>
</dbReference>
<accession>L8X931</accession>
<keyword evidence="2" id="KW-1185">Reference proteome</keyword>
<dbReference type="EMBL" id="AFRT01000148">
    <property type="protein sequence ID" value="ELU45164.1"/>
    <property type="molecule type" value="Genomic_DNA"/>
</dbReference>
<organism evidence="1 2">
    <name type="scientific">Thanatephorus cucumeris (strain AG1-IA)</name>
    <name type="common">Rice sheath blight fungus</name>
    <name type="synonym">Rhizoctonia solani</name>
    <dbReference type="NCBI Taxonomy" id="983506"/>
    <lineage>
        <taxon>Eukaryota</taxon>
        <taxon>Fungi</taxon>
        <taxon>Dikarya</taxon>
        <taxon>Basidiomycota</taxon>
        <taxon>Agaricomycotina</taxon>
        <taxon>Agaricomycetes</taxon>
        <taxon>Cantharellales</taxon>
        <taxon>Ceratobasidiaceae</taxon>
        <taxon>Rhizoctonia</taxon>
        <taxon>Rhizoctonia solani AG-1</taxon>
    </lineage>
</organism>
<dbReference type="HOGENOM" id="CLU_3191618_0_0_1"/>
<proteinExistence type="predicted"/>
<name>L8X931_THACA</name>